<dbReference type="InterPro" id="IPR003660">
    <property type="entry name" value="HAMP_dom"/>
</dbReference>
<feature type="domain" description="Histidine kinase" evidence="14">
    <location>
        <begin position="492"/>
        <end position="708"/>
    </location>
</feature>
<dbReference type="EMBL" id="JADHEI010000053">
    <property type="protein sequence ID" value="MBF2735822.1"/>
    <property type="molecule type" value="Genomic_DNA"/>
</dbReference>
<dbReference type="SUPFAM" id="SSF55874">
    <property type="entry name" value="ATPase domain of HSP90 chaperone/DNA topoisomerase II/histidine kinase"/>
    <property type="match status" value="1"/>
</dbReference>
<feature type="domain" description="HAMP" evidence="16">
    <location>
        <begin position="316"/>
        <end position="369"/>
    </location>
</feature>
<feature type="transmembrane region" description="Helical" evidence="13">
    <location>
        <begin position="93"/>
        <end position="114"/>
    </location>
</feature>
<dbReference type="AlphaFoldDB" id="A0A930UG85"/>
<evidence type="ECO:0000313" key="18">
    <source>
        <dbReference type="Proteomes" id="UP000604381"/>
    </source>
</evidence>
<keyword evidence="9" id="KW-0067">ATP-binding</keyword>
<keyword evidence="8" id="KW-0418">Kinase</keyword>
<evidence type="ECO:0000256" key="6">
    <source>
        <dbReference type="ARBA" id="ARBA00022692"/>
    </source>
</evidence>
<comment type="catalytic activity">
    <reaction evidence="1">
        <text>ATP + protein L-histidine = ADP + protein N-phospho-L-histidine.</text>
        <dbReference type="EC" id="2.7.13.3"/>
    </reaction>
</comment>
<evidence type="ECO:0000256" key="8">
    <source>
        <dbReference type="ARBA" id="ARBA00022777"/>
    </source>
</evidence>
<gene>
    <name evidence="17" type="ORF">ISN26_07120</name>
</gene>
<dbReference type="SMART" id="SM00387">
    <property type="entry name" value="HATPase_c"/>
    <property type="match status" value="1"/>
</dbReference>
<dbReference type="GO" id="GO:0005524">
    <property type="term" value="F:ATP binding"/>
    <property type="evidence" value="ECO:0007669"/>
    <property type="project" value="UniProtKB-KW"/>
</dbReference>
<evidence type="ECO:0000256" key="10">
    <source>
        <dbReference type="ARBA" id="ARBA00022989"/>
    </source>
</evidence>
<evidence type="ECO:0000256" key="5">
    <source>
        <dbReference type="ARBA" id="ARBA00022679"/>
    </source>
</evidence>
<dbReference type="InterPro" id="IPR003594">
    <property type="entry name" value="HATPase_dom"/>
</dbReference>
<evidence type="ECO:0000256" key="2">
    <source>
        <dbReference type="ARBA" id="ARBA00004141"/>
    </source>
</evidence>
<feature type="transmembrane region" description="Helical" evidence="13">
    <location>
        <begin position="21"/>
        <end position="44"/>
    </location>
</feature>
<protein>
    <recommendedName>
        <fullName evidence="3">histidine kinase</fullName>
        <ecNumber evidence="3">2.7.13.3</ecNumber>
    </recommendedName>
</protein>
<dbReference type="EC" id="2.7.13.3" evidence="3"/>
<keyword evidence="10 13" id="KW-1133">Transmembrane helix</keyword>
<dbReference type="SMART" id="SM00304">
    <property type="entry name" value="HAMP"/>
    <property type="match status" value="1"/>
</dbReference>
<evidence type="ECO:0000256" key="9">
    <source>
        <dbReference type="ARBA" id="ARBA00022840"/>
    </source>
</evidence>
<dbReference type="GO" id="GO:0004673">
    <property type="term" value="F:protein histidine kinase activity"/>
    <property type="evidence" value="ECO:0007669"/>
    <property type="project" value="UniProtKB-EC"/>
</dbReference>
<dbReference type="Gene3D" id="3.30.565.10">
    <property type="entry name" value="Histidine kinase-like ATPase, C-terminal domain"/>
    <property type="match status" value="1"/>
</dbReference>
<evidence type="ECO:0000256" key="4">
    <source>
        <dbReference type="ARBA" id="ARBA00022553"/>
    </source>
</evidence>
<dbReference type="InterPro" id="IPR035965">
    <property type="entry name" value="PAS-like_dom_sf"/>
</dbReference>
<dbReference type="SUPFAM" id="SSF55785">
    <property type="entry name" value="PYP-like sensor domain (PAS domain)"/>
    <property type="match status" value="1"/>
</dbReference>
<dbReference type="PROSITE" id="PS50885">
    <property type="entry name" value="HAMP"/>
    <property type="match status" value="1"/>
</dbReference>
<dbReference type="Gene3D" id="6.10.340.10">
    <property type="match status" value="1"/>
</dbReference>
<keyword evidence="7" id="KW-0547">Nucleotide-binding</keyword>
<keyword evidence="5" id="KW-0808">Transferase</keyword>
<evidence type="ECO:0000259" key="16">
    <source>
        <dbReference type="PROSITE" id="PS50885"/>
    </source>
</evidence>
<keyword evidence="4" id="KW-0597">Phosphoprotein</keyword>
<organism evidence="17 18">
    <name type="scientific">Candidatus Amphirhobacter heronislandensis</name>
    <dbReference type="NCBI Taxonomy" id="1732024"/>
    <lineage>
        <taxon>Bacteria</taxon>
        <taxon>Pseudomonadati</taxon>
        <taxon>Pseudomonadota</taxon>
        <taxon>Gammaproteobacteria</taxon>
        <taxon>Candidatus Tethybacterales</taxon>
        <taxon>Candidatus Tethybacteraceae</taxon>
        <taxon>Candidatus Amphirhobacter</taxon>
    </lineage>
</organism>
<evidence type="ECO:0000256" key="3">
    <source>
        <dbReference type="ARBA" id="ARBA00012438"/>
    </source>
</evidence>
<evidence type="ECO:0000256" key="11">
    <source>
        <dbReference type="ARBA" id="ARBA00023012"/>
    </source>
</evidence>
<evidence type="ECO:0000256" key="12">
    <source>
        <dbReference type="ARBA" id="ARBA00023136"/>
    </source>
</evidence>
<evidence type="ECO:0000256" key="13">
    <source>
        <dbReference type="SAM" id="Phobius"/>
    </source>
</evidence>
<keyword evidence="6 13" id="KW-0812">Transmembrane</keyword>
<dbReference type="InterPro" id="IPR050351">
    <property type="entry name" value="BphY/WalK/GraS-like"/>
</dbReference>
<keyword evidence="18" id="KW-1185">Reference proteome</keyword>
<dbReference type="GO" id="GO:0030295">
    <property type="term" value="F:protein kinase activator activity"/>
    <property type="evidence" value="ECO:0007669"/>
    <property type="project" value="TreeGrafter"/>
</dbReference>
<dbReference type="Gene3D" id="3.30.450.20">
    <property type="entry name" value="PAS domain"/>
    <property type="match status" value="1"/>
</dbReference>
<dbReference type="PROSITE" id="PS50112">
    <property type="entry name" value="PAS"/>
    <property type="match status" value="1"/>
</dbReference>
<feature type="domain" description="PAS" evidence="15">
    <location>
        <begin position="370"/>
        <end position="415"/>
    </location>
</feature>
<dbReference type="InterPro" id="IPR004358">
    <property type="entry name" value="Sig_transdc_His_kin-like_C"/>
</dbReference>
<dbReference type="PROSITE" id="PS50109">
    <property type="entry name" value="HIS_KIN"/>
    <property type="match status" value="1"/>
</dbReference>
<reference evidence="17" key="1">
    <citation type="submission" date="2020-10" db="EMBL/GenBank/DDBJ databases">
        <title>An improved Amphimedon queenslandica hologenome assembly reveals how three proteobacterial symbionts can extend the metabolic phenotypic of their marine sponge host.</title>
        <authorList>
            <person name="Degnan B."/>
            <person name="Degnan S."/>
            <person name="Xiang X."/>
        </authorList>
    </citation>
    <scope>NUCLEOTIDE SEQUENCE</scope>
    <source>
        <strain evidence="17">AqS2</strain>
    </source>
</reference>
<evidence type="ECO:0000256" key="1">
    <source>
        <dbReference type="ARBA" id="ARBA00000085"/>
    </source>
</evidence>
<dbReference type="Pfam" id="PF02518">
    <property type="entry name" value="HATPase_c"/>
    <property type="match status" value="1"/>
</dbReference>
<evidence type="ECO:0000313" key="17">
    <source>
        <dbReference type="EMBL" id="MBF2735822.1"/>
    </source>
</evidence>
<dbReference type="GO" id="GO:0007234">
    <property type="term" value="P:osmosensory signaling via phosphorelay pathway"/>
    <property type="evidence" value="ECO:0007669"/>
    <property type="project" value="TreeGrafter"/>
</dbReference>
<sequence length="709" mass="76234">MDAAAQLGRRRFGLPALPGALLYGGSAAVLLLGLAATVLLIASIQYPSSALGAWLPSLLGASRLLPFAIGALLILTVLLFLRERTKIATSLLMLMLFQAALAIVMMLLVLFWVVNTTVTSSHDQAVDDSVALSDSLGDGLLAQARAELAAVARQAAAALPPLDGEGAARIGRELDELRGAHDLALAAVFDGRGGLEHVSPVSTVVEDLPPFTMQRISAGLAPAALSAEGGDAGLLLVEIVRLEPAGLGAPPPLLWIEASLPPAAAADIRAIEQVGQAYKAARSMRAGVRQAIYIICYNIVSMLLLLAISMSVYTGSRLGRRLGELSGSMRAIAAMEHPQGEAPETKNDEVTAVARSFNALVAKVSATLGREKRIREELELIQESLDAGVLVIDGADRVRRCNEAARRILGLNPLEHPATLESMARRRRVLQEFCEAAAGGGRHSGEIAIGPVKLWLHVEPRESGEGRVVMVTDISQPMAYEQMRAKQEAFGYTLHGLKNPLQPLLYHAQALAKLDEAVPDPAARAQLVKRRDAILHNIERINEQVDSMRSMTSEAPKRYVRVDLNRHVERFVKHRKPSGADIKTALAAELPAVMYDENELKDAIENLYTNAEEQFKQNRIAKQELIIRTQETQEVVELIFEDNAGGIPEDVMPQIFKPHVSYKTGGQGIGLARIKRAIEGAGGSIAAANVQGPHGPGARFVLRFPPAHD</sequence>
<dbReference type="PRINTS" id="PR00344">
    <property type="entry name" value="BCTRLSENSOR"/>
</dbReference>
<accession>A0A930UG85</accession>
<dbReference type="Proteomes" id="UP000604381">
    <property type="component" value="Unassembled WGS sequence"/>
</dbReference>
<dbReference type="GO" id="GO:0000156">
    <property type="term" value="F:phosphorelay response regulator activity"/>
    <property type="evidence" value="ECO:0007669"/>
    <property type="project" value="TreeGrafter"/>
</dbReference>
<feature type="transmembrane region" description="Helical" evidence="13">
    <location>
        <begin position="64"/>
        <end position="81"/>
    </location>
</feature>
<dbReference type="Pfam" id="PF13188">
    <property type="entry name" value="PAS_8"/>
    <property type="match status" value="1"/>
</dbReference>
<feature type="transmembrane region" description="Helical" evidence="13">
    <location>
        <begin position="291"/>
        <end position="313"/>
    </location>
</feature>
<dbReference type="InterPro" id="IPR000014">
    <property type="entry name" value="PAS"/>
</dbReference>
<comment type="caution">
    <text evidence="17">The sequence shown here is derived from an EMBL/GenBank/DDBJ whole genome shotgun (WGS) entry which is preliminary data.</text>
</comment>
<dbReference type="PANTHER" id="PTHR42878">
    <property type="entry name" value="TWO-COMPONENT HISTIDINE KINASE"/>
    <property type="match status" value="1"/>
</dbReference>
<evidence type="ECO:0000259" key="15">
    <source>
        <dbReference type="PROSITE" id="PS50112"/>
    </source>
</evidence>
<keyword evidence="12 13" id="KW-0472">Membrane</keyword>
<evidence type="ECO:0000259" key="14">
    <source>
        <dbReference type="PROSITE" id="PS50109"/>
    </source>
</evidence>
<evidence type="ECO:0000256" key="7">
    <source>
        <dbReference type="ARBA" id="ARBA00022741"/>
    </source>
</evidence>
<dbReference type="InterPro" id="IPR005467">
    <property type="entry name" value="His_kinase_dom"/>
</dbReference>
<dbReference type="PANTHER" id="PTHR42878:SF7">
    <property type="entry name" value="SENSOR HISTIDINE KINASE GLRK"/>
    <property type="match status" value="1"/>
</dbReference>
<proteinExistence type="predicted"/>
<comment type="subcellular location">
    <subcellularLocation>
        <location evidence="2">Membrane</location>
        <topology evidence="2">Multi-pass membrane protein</topology>
    </subcellularLocation>
</comment>
<name>A0A930UG85_9GAMM</name>
<keyword evidence="11" id="KW-0902">Two-component regulatory system</keyword>
<dbReference type="InterPro" id="IPR036890">
    <property type="entry name" value="HATPase_C_sf"/>
</dbReference>
<dbReference type="GO" id="GO:0016020">
    <property type="term" value="C:membrane"/>
    <property type="evidence" value="ECO:0007669"/>
    <property type="project" value="UniProtKB-SubCell"/>
</dbReference>